<sequence length="76" mass="8245">MAHRNPITTTPPHQTDAAAFGKRRSPILSSLTADRRTTAPVAARIICRAILRPDPLDTMNYTVRPPPPRGGAQATM</sequence>
<comment type="caution">
    <text evidence="2">The sequence shown here is derived from an EMBL/GenBank/DDBJ whole genome shotgun (WGS) entry which is preliminary data.</text>
</comment>
<evidence type="ECO:0000313" key="2">
    <source>
        <dbReference type="EMBL" id="MPC79842.1"/>
    </source>
</evidence>
<dbReference type="Proteomes" id="UP000324222">
    <property type="component" value="Unassembled WGS sequence"/>
</dbReference>
<keyword evidence="3" id="KW-1185">Reference proteome</keyword>
<evidence type="ECO:0000256" key="1">
    <source>
        <dbReference type="SAM" id="MobiDB-lite"/>
    </source>
</evidence>
<accession>A0A5B7I7W8</accession>
<organism evidence="2 3">
    <name type="scientific">Portunus trituberculatus</name>
    <name type="common">Swimming crab</name>
    <name type="synonym">Neptunus trituberculatus</name>
    <dbReference type="NCBI Taxonomy" id="210409"/>
    <lineage>
        <taxon>Eukaryota</taxon>
        <taxon>Metazoa</taxon>
        <taxon>Ecdysozoa</taxon>
        <taxon>Arthropoda</taxon>
        <taxon>Crustacea</taxon>
        <taxon>Multicrustacea</taxon>
        <taxon>Malacostraca</taxon>
        <taxon>Eumalacostraca</taxon>
        <taxon>Eucarida</taxon>
        <taxon>Decapoda</taxon>
        <taxon>Pleocyemata</taxon>
        <taxon>Brachyura</taxon>
        <taxon>Eubrachyura</taxon>
        <taxon>Portunoidea</taxon>
        <taxon>Portunidae</taxon>
        <taxon>Portuninae</taxon>
        <taxon>Portunus</taxon>
    </lineage>
</organism>
<gene>
    <name evidence="2" type="ORF">E2C01_074392</name>
</gene>
<protein>
    <submittedName>
        <fullName evidence="2">Uncharacterized protein</fullName>
    </submittedName>
</protein>
<name>A0A5B7I7W8_PORTR</name>
<dbReference type="AlphaFoldDB" id="A0A5B7I7W8"/>
<evidence type="ECO:0000313" key="3">
    <source>
        <dbReference type="Proteomes" id="UP000324222"/>
    </source>
</evidence>
<feature type="region of interest" description="Disordered" evidence="1">
    <location>
        <begin position="56"/>
        <end position="76"/>
    </location>
</feature>
<proteinExistence type="predicted"/>
<dbReference type="EMBL" id="VSRR010052242">
    <property type="protein sequence ID" value="MPC79842.1"/>
    <property type="molecule type" value="Genomic_DNA"/>
</dbReference>
<reference evidence="2 3" key="1">
    <citation type="submission" date="2019-05" db="EMBL/GenBank/DDBJ databases">
        <title>Another draft genome of Portunus trituberculatus and its Hox gene families provides insights of decapod evolution.</title>
        <authorList>
            <person name="Jeong J.-H."/>
            <person name="Song I."/>
            <person name="Kim S."/>
            <person name="Choi T."/>
            <person name="Kim D."/>
            <person name="Ryu S."/>
            <person name="Kim W."/>
        </authorList>
    </citation>
    <scope>NUCLEOTIDE SEQUENCE [LARGE SCALE GENOMIC DNA]</scope>
    <source>
        <tissue evidence="2">Muscle</tissue>
    </source>
</reference>